<evidence type="ECO:0000313" key="1">
    <source>
        <dbReference type="EMBL" id="ADO36919.1"/>
    </source>
</evidence>
<name>E3GDI9_9FIRM</name>
<dbReference type="Proteomes" id="UP000006873">
    <property type="component" value="Chromosome"/>
</dbReference>
<proteinExistence type="predicted"/>
<dbReference type="EMBL" id="CP002273">
    <property type="protein sequence ID" value="ADO36919.1"/>
    <property type="molecule type" value="Genomic_DNA"/>
</dbReference>
<dbReference type="KEGG" id="elm:ELI_1936"/>
<reference evidence="1 2" key="2">
    <citation type="journal article" date="2011" name="J. Bacteriol.">
        <title>Complete genome sequence of a carbon monoxide-utilizing acetogen, Eubacterium limosum KIST612.</title>
        <authorList>
            <person name="Roh H."/>
            <person name="Ko H.J."/>
            <person name="Kim D."/>
            <person name="Choi D.G."/>
            <person name="Park S."/>
            <person name="Kim S."/>
            <person name="Chang I.S."/>
            <person name="Choi I.G."/>
        </authorList>
    </citation>
    <scope>NUCLEOTIDE SEQUENCE [LARGE SCALE GENOMIC DNA]</scope>
    <source>
        <strain evidence="1 2">KIST612</strain>
    </source>
</reference>
<organism evidence="1 2">
    <name type="scientific">Eubacterium callanderi</name>
    <dbReference type="NCBI Taxonomy" id="53442"/>
    <lineage>
        <taxon>Bacteria</taxon>
        <taxon>Bacillati</taxon>
        <taxon>Bacillota</taxon>
        <taxon>Clostridia</taxon>
        <taxon>Eubacteriales</taxon>
        <taxon>Eubacteriaceae</taxon>
        <taxon>Eubacterium</taxon>
    </lineage>
</organism>
<dbReference type="AlphaFoldDB" id="E3GDI9"/>
<sequence length="40" mass="4654">MESAMENFNPALMTTKQFIEYLGIKERMGRLCIFPQLVMA</sequence>
<dbReference type="HOGENOM" id="CLU_3289833_0_0_9"/>
<evidence type="ECO:0000313" key="2">
    <source>
        <dbReference type="Proteomes" id="UP000006873"/>
    </source>
</evidence>
<gene>
    <name evidence="1" type="ordered locus">ELI_1936</name>
</gene>
<accession>E3GDI9</accession>
<protein>
    <submittedName>
        <fullName evidence="1">Uncharacterized protein</fullName>
    </submittedName>
</protein>
<reference key="1">
    <citation type="submission" date="2010-09" db="EMBL/GenBank/DDBJ databases">
        <authorList>
            <person name="Roh H."/>
            <person name="Ko H.-J."/>
            <person name="Kim D."/>
            <person name="Choi D.G."/>
            <person name="Park S."/>
            <person name="Kim S."/>
            <person name="Kim K.H."/>
            <person name="Chang I.S."/>
            <person name="Choi I.-G."/>
        </authorList>
    </citation>
    <scope>NUCLEOTIDE SEQUENCE</scope>
    <source>
        <strain>KIST612</strain>
    </source>
</reference>
<keyword evidence="2" id="KW-1185">Reference proteome</keyword>